<reference evidence="2" key="1">
    <citation type="journal article" date="2015" name="Genome Biol. Evol.">
        <title>Physical Mapping and Refinement of the Painted Turtle Genome (Chrysemys picta) Inform Amniote Genome Evolution and Challenge Turtle-Bird Chromosomal Conservation.</title>
        <authorList>
            <person name="Badenhorst D."/>
            <person name="Hillier L.W."/>
            <person name="Literman R."/>
            <person name="Montiel E.E."/>
            <person name="Radhakrishnan S."/>
            <person name="Shen Y."/>
            <person name="Minx P."/>
            <person name="Janes D.E."/>
            <person name="Warren W.C."/>
            <person name="Edwards S.V."/>
            <person name="Valenzuela N."/>
        </authorList>
    </citation>
    <scope>NUCLEOTIDE SEQUENCE [LARGE SCALE GENOMIC DNA]</scope>
</reference>
<sequence length="105" mass="11008">MCLFLTLLLATPCLGVLGSCHGNSLAENPPTSMEGVKERLRAQPASAPLYLQPTPGLEGREKERTWLISGLTGEEAGANCLPIGGEGSLACQPRQSPGNKHRPTG</sequence>
<feature type="signal peptide" evidence="1">
    <location>
        <begin position="1"/>
        <end position="15"/>
    </location>
</feature>
<keyword evidence="1" id="KW-0732">Signal</keyword>
<proteinExistence type="predicted"/>
<dbReference type="Proteomes" id="UP000694380">
    <property type="component" value="Chromosome 2"/>
</dbReference>
<dbReference type="AlphaFoldDB" id="A0A8C3I8K9"/>
<evidence type="ECO:0000256" key="1">
    <source>
        <dbReference type="SAM" id="SignalP"/>
    </source>
</evidence>
<evidence type="ECO:0000313" key="2">
    <source>
        <dbReference type="Ensembl" id="ENSCPBP00000030080.1"/>
    </source>
</evidence>
<accession>A0A8C3I8K9</accession>
<keyword evidence="3" id="KW-1185">Reference proteome</keyword>
<organism evidence="2 3">
    <name type="scientific">Chrysemys picta bellii</name>
    <name type="common">Western painted turtle</name>
    <name type="synonym">Emys bellii</name>
    <dbReference type="NCBI Taxonomy" id="8478"/>
    <lineage>
        <taxon>Eukaryota</taxon>
        <taxon>Metazoa</taxon>
        <taxon>Chordata</taxon>
        <taxon>Craniata</taxon>
        <taxon>Vertebrata</taxon>
        <taxon>Euteleostomi</taxon>
        <taxon>Archelosauria</taxon>
        <taxon>Testudinata</taxon>
        <taxon>Testudines</taxon>
        <taxon>Cryptodira</taxon>
        <taxon>Durocryptodira</taxon>
        <taxon>Testudinoidea</taxon>
        <taxon>Emydidae</taxon>
        <taxon>Chrysemys</taxon>
    </lineage>
</organism>
<reference evidence="2" key="2">
    <citation type="submission" date="2025-08" db="UniProtKB">
        <authorList>
            <consortium name="Ensembl"/>
        </authorList>
    </citation>
    <scope>IDENTIFICATION</scope>
</reference>
<evidence type="ECO:0000313" key="3">
    <source>
        <dbReference type="Proteomes" id="UP000694380"/>
    </source>
</evidence>
<name>A0A8C3I8K9_CHRPI</name>
<feature type="chain" id="PRO_5046883161" evidence="1">
    <location>
        <begin position="16"/>
        <end position="105"/>
    </location>
</feature>
<dbReference type="Ensembl" id="ENSCPBT00000035411.1">
    <property type="protein sequence ID" value="ENSCPBP00000030080.1"/>
    <property type="gene ID" value="ENSCPBG00000021182.1"/>
</dbReference>
<reference evidence="2" key="3">
    <citation type="submission" date="2025-09" db="UniProtKB">
        <authorList>
            <consortium name="Ensembl"/>
        </authorList>
    </citation>
    <scope>IDENTIFICATION</scope>
</reference>
<protein>
    <submittedName>
        <fullName evidence="2">Uncharacterized protein</fullName>
    </submittedName>
</protein>